<dbReference type="InterPro" id="IPR007387">
    <property type="entry name" value="TRAP_DctQ"/>
</dbReference>
<feature type="transmembrane region" description="Helical" evidence="9">
    <location>
        <begin position="88"/>
        <end position="110"/>
    </location>
</feature>
<evidence type="ECO:0000256" key="7">
    <source>
        <dbReference type="ARBA" id="ARBA00023136"/>
    </source>
</evidence>
<evidence type="ECO:0000313" key="18">
    <source>
        <dbReference type="Proteomes" id="UP000250550"/>
    </source>
</evidence>
<accession>A0A2A7A6E7</accession>
<evidence type="ECO:0000313" key="16">
    <source>
        <dbReference type="Proteomes" id="UP000219901"/>
    </source>
</evidence>
<feature type="transmembrane region" description="Helical" evidence="9">
    <location>
        <begin position="130"/>
        <end position="150"/>
    </location>
</feature>
<dbReference type="EMBL" id="NMTV01000068">
    <property type="protein sequence ID" value="PDX71565.1"/>
    <property type="molecule type" value="Genomic_DNA"/>
</dbReference>
<dbReference type="EMBL" id="NMTW01000047">
    <property type="protein sequence ID" value="PDX74725.1"/>
    <property type="molecule type" value="Genomic_DNA"/>
</dbReference>
<dbReference type="AlphaFoldDB" id="A0A2A7A6E7"/>
<evidence type="ECO:0000313" key="14">
    <source>
        <dbReference type="EMBL" id="RCH47003.1"/>
    </source>
</evidence>
<evidence type="ECO:0000313" key="15">
    <source>
        <dbReference type="EMBL" id="RGC16898.1"/>
    </source>
</evidence>
<name>A0A2A7A6E7_9FIRM</name>
<evidence type="ECO:0000313" key="13">
    <source>
        <dbReference type="EMBL" id="RAW63837.1"/>
    </source>
</evidence>
<keyword evidence="3" id="KW-1003">Cell membrane</keyword>
<organism evidence="12 17">
    <name type="scientific">Faecalibacterium prausnitzii</name>
    <dbReference type="NCBI Taxonomy" id="853"/>
    <lineage>
        <taxon>Bacteria</taxon>
        <taxon>Bacillati</taxon>
        <taxon>Bacillota</taxon>
        <taxon>Clostridia</taxon>
        <taxon>Eubacteriales</taxon>
        <taxon>Oscillospiraceae</taxon>
        <taxon>Faecalibacterium</taxon>
    </lineage>
</organism>
<evidence type="ECO:0000256" key="1">
    <source>
        <dbReference type="ARBA" id="ARBA00004429"/>
    </source>
</evidence>
<feature type="transmembrane region" description="Helical" evidence="9">
    <location>
        <begin position="12"/>
        <end position="34"/>
    </location>
</feature>
<evidence type="ECO:0000256" key="3">
    <source>
        <dbReference type="ARBA" id="ARBA00022475"/>
    </source>
</evidence>
<evidence type="ECO:0000313" key="12">
    <source>
        <dbReference type="EMBL" id="PDX74725.1"/>
    </source>
</evidence>
<evidence type="ECO:0000256" key="6">
    <source>
        <dbReference type="ARBA" id="ARBA00022989"/>
    </source>
</evidence>
<evidence type="ECO:0000313" key="20">
    <source>
        <dbReference type="Proteomes" id="UP000260733"/>
    </source>
</evidence>
<dbReference type="GO" id="GO:0022857">
    <property type="term" value="F:transmembrane transporter activity"/>
    <property type="evidence" value="ECO:0007669"/>
    <property type="project" value="TreeGrafter"/>
</dbReference>
<evidence type="ECO:0000313" key="11">
    <source>
        <dbReference type="EMBL" id="PDX71565.1"/>
    </source>
</evidence>
<dbReference type="GO" id="GO:0015740">
    <property type="term" value="P:C4-dicarboxylate transport"/>
    <property type="evidence" value="ECO:0007669"/>
    <property type="project" value="TreeGrafter"/>
</dbReference>
<feature type="domain" description="Tripartite ATP-independent periplasmic transporters DctQ component" evidence="10">
    <location>
        <begin position="25"/>
        <end position="155"/>
    </location>
</feature>
<comment type="caution">
    <text evidence="12">The sequence shown here is derived from an EMBL/GenBank/DDBJ whole genome shotgun (WGS) entry which is preliminary data.</text>
</comment>
<evidence type="ECO:0000256" key="4">
    <source>
        <dbReference type="ARBA" id="ARBA00022519"/>
    </source>
</evidence>
<reference evidence="12" key="2">
    <citation type="submission" date="2017-07" db="EMBL/GenBank/DDBJ databases">
        <authorList>
            <person name="Sun Z.S."/>
            <person name="Albrecht U."/>
            <person name="Echele G."/>
            <person name="Lee C.C."/>
        </authorList>
    </citation>
    <scope>NUCLEOTIDE SEQUENCE</scope>
    <source>
        <strain evidence="11">CNCM I 4546</strain>
        <strain evidence="12">CNCM I 4573</strain>
    </source>
</reference>
<dbReference type="GO" id="GO:0005886">
    <property type="term" value="C:plasma membrane"/>
    <property type="evidence" value="ECO:0007669"/>
    <property type="project" value="UniProtKB-SubCell"/>
</dbReference>
<keyword evidence="7 9" id="KW-0472">Membrane</keyword>
<proteinExistence type="inferred from homology"/>
<dbReference type="Pfam" id="PF04290">
    <property type="entry name" value="DctQ"/>
    <property type="match status" value="1"/>
</dbReference>
<keyword evidence="4" id="KW-0997">Cell inner membrane</keyword>
<dbReference type="EMBL" id="PRLF01000023">
    <property type="protein sequence ID" value="RAW63837.1"/>
    <property type="molecule type" value="Genomic_DNA"/>
</dbReference>
<evidence type="ECO:0000313" key="17">
    <source>
        <dbReference type="Proteomes" id="UP000220157"/>
    </source>
</evidence>
<dbReference type="Proteomes" id="UP000219901">
    <property type="component" value="Unassembled WGS sequence"/>
</dbReference>
<dbReference type="PANTHER" id="PTHR35011:SF2">
    <property type="entry name" value="2,3-DIKETO-L-GULONATE TRAP TRANSPORTER SMALL PERMEASE PROTEIN YIAM"/>
    <property type="match status" value="1"/>
</dbReference>
<feature type="transmembrane region" description="Helical" evidence="9">
    <location>
        <begin position="49"/>
        <end position="67"/>
    </location>
</feature>
<evidence type="ECO:0000256" key="9">
    <source>
        <dbReference type="SAM" id="Phobius"/>
    </source>
</evidence>
<gene>
    <name evidence="13" type="ORF">C4N21_12515</name>
    <name evidence="14" type="ORF">C7J97_05745</name>
    <name evidence="11" type="ORF">CGS55_12425</name>
    <name evidence="12" type="ORF">CGS56_12605</name>
    <name evidence="15" type="ORF">DW855_11170</name>
</gene>
<evidence type="ECO:0000256" key="8">
    <source>
        <dbReference type="ARBA" id="ARBA00038436"/>
    </source>
</evidence>
<keyword evidence="2" id="KW-0813">Transport</keyword>
<protein>
    <submittedName>
        <fullName evidence="12">TRAP transporter small permease</fullName>
    </submittedName>
</protein>
<keyword evidence="6 9" id="KW-1133">Transmembrane helix</keyword>
<dbReference type="Proteomes" id="UP000252378">
    <property type="component" value="Unassembled WGS sequence"/>
</dbReference>
<comment type="similarity">
    <text evidence="8">Belongs to the TRAP transporter small permease family.</text>
</comment>
<keyword evidence="5 9" id="KW-0812">Transmembrane</keyword>
<dbReference type="Proteomes" id="UP000250550">
    <property type="component" value="Unassembled WGS sequence"/>
</dbReference>
<dbReference type="Proteomes" id="UP000220157">
    <property type="component" value="Unassembled WGS sequence"/>
</dbReference>
<reference evidence="15 20" key="4">
    <citation type="submission" date="2018-08" db="EMBL/GenBank/DDBJ databases">
        <title>A genome reference for cultivated species of the human gut microbiota.</title>
        <authorList>
            <person name="Zou Y."/>
            <person name="Xue W."/>
            <person name="Luo G."/>
        </authorList>
    </citation>
    <scope>NUCLEOTIDE SEQUENCE [LARGE SCALE GENOMIC DNA]</scope>
    <source>
        <strain evidence="15 20">AM37-13AC</strain>
    </source>
</reference>
<dbReference type="InterPro" id="IPR055348">
    <property type="entry name" value="DctQ"/>
</dbReference>
<sequence length="169" mass="18665">MLIVKFRGLIDKIIQVLSTIIMGVMVIAVCWQVITRYILNNPSTVTEEALRYLLIWVTMVGGAYAYGRRKHLAITALSKRLSFKGQKILDIFVQAMVILFCVVVMIGGGTRLVNTAADQLSAALQLPMPLIYASVPVGAILFIFYALIFIGEDLRDMKQGPKAESAKEA</sequence>
<evidence type="ECO:0000256" key="2">
    <source>
        <dbReference type="ARBA" id="ARBA00022448"/>
    </source>
</evidence>
<dbReference type="EMBL" id="PXUP01000006">
    <property type="protein sequence ID" value="RCH47003.1"/>
    <property type="molecule type" value="Genomic_DNA"/>
</dbReference>
<dbReference type="GeneID" id="75066856"/>
<dbReference type="EMBL" id="QVFB01000018">
    <property type="protein sequence ID" value="RGC16898.1"/>
    <property type="molecule type" value="Genomic_DNA"/>
</dbReference>
<reference evidence="13 18" key="3">
    <citation type="submission" date="2018-02" db="EMBL/GenBank/DDBJ databases">
        <title>Complete genome sequencing of Faecalibacterium prausnitzii strains isolated from the human gut.</title>
        <authorList>
            <person name="Fitzgerald B.C."/>
            <person name="Shkoporov A.N."/>
            <person name="Ross P.R."/>
            <person name="Hill C."/>
        </authorList>
    </citation>
    <scope>NUCLEOTIDE SEQUENCE [LARGE SCALE GENOMIC DNA]</scope>
    <source>
        <strain evidence="13 18">APC924/119</strain>
        <strain evidence="14 19">ATCC 27768</strain>
    </source>
</reference>
<dbReference type="Proteomes" id="UP000260733">
    <property type="component" value="Unassembled WGS sequence"/>
</dbReference>
<comment type="subcellular location">
    <subcellularLocation>
        <location evidence="1">Cell inner membrane</location>
        <topology evidence="1">Multi-pass membrane protein</topology>
    </subcellularLocation>
</comment>
<dbReference type="RefSeq" id="WP_005920182.1">
    <property type="nucleotide sequence ID" value="NZ_BNEV01000045.1"/>
</dbReference>
<evidence type="ECO:0000259" key="10">
    <source>
        <dbReference type="Pfam" id="PF04290"/>
    </source>
</evidence>
<evidence type="ECO:0000256" key="5">
    <source>
        <dbReference type="ARBA" id="ARBA00022692"/>
    </source>
</evidence>
<reference evidence="16 17" key="1">
    <citation type="journal article" date="2017" name="Front. Microbiol.">
        <title>New Insights into the Diversity of the Genus Faecalibacterium.</title>
        <authorList>
            <person name="Benevides L."/>
            <person name="Burman S."/>
            <person name="Martin R."/>
            <person name="Robert V."/>
            <person name="Thomas M."/>
            <person name="Miquel S."/>
            <person name="Chain F."/>
            <person name="Sokol H."/>
            <person name="Bermudez-Humaran L.G."/>
            <person name="Morrison M."/>
            <person name="Langella P."/>
            <person name="Azevedo V.A."/>
            <person name="Chatel J.M."/>
            <person name="Soares S."/>
        </authorList>
    </citation>
    <scope>NUCLEOTIDE SEQUENCE [LARGE SCALE GENOMIC DNA]</scope>
    <source>
        <strain evidence="11 16">CNCM I 4546</strain>
        <strain evidence="12 17">CNCM I 4573</strain>
    </source>
</reference>
<dbReference type="PANTHER" id="PTHR35011">
    <property type="entry name" value="2,3-DIKETO-L-GULONATE TRAP TRANSPORTER SMALL PERMEASE PROTEIN YIAM"/>
    <property type="match status" value="1"/>
</dbReference>
<evidence type="ECO:0000313" key="19">
    <source>
        <dbReference type="Proteomes" id="UP000252378"/>
    </source>
</evidence>